<evidence type="ECO:0000313" key="3">
    <source>
        <dbReference type="Proteomes" id="UP000246132"/>
    </source>
</evidence>
<dbReference type="PANTHER" id="PTHR40590">
    <property type="entry name" value="CYTOPLASMIC PROTEIN-RELATED"/>
    <property type="match status" value="1"/>
</dbReference>
<keyword evidence="1" id="KW-1133">Transmembrane helix</keyword>
<dbReference type="Pfam" id="PF01963">
    <property type="entry name" value="TraB_PrgY_gumN"/>
    <property type="match status" value="1"/>
</dbReference>
<dbReference type="PANTHER" id="PTHR40590:SF1">
    <property type="entry name" value="CYTOPLASMIC PROTEIN"/>
    <property type="match status" value="1"/>
</dbReference>
<evidence type="ECO:0000256" key="1">
    <source>
        <dbReference type="SAM" id="Phobius"/>
    </source>
</evidence>
<dbReference type="AlphaFoldDB" id="A0A3A8AAN9"/>
<gene>
    <name evidence="2" type="ORF">DEM25_006005</name>
</gene>
<proteinExistence type="predicted"/>
<reference evidence="2 3" key="1">
    <citation type="journal article" date="2018" name="Int. J. Syst. Bacteriol.">
        <title>Oceaniradius stylonemae gen. nov., sp. nov., isolated from a red alga, Stylonema cornu-cervi.</title>
        <authorList>
            <person name="Jeong S."/>
        </authorList>
    </citation>
    <scope>NUCLEOTIDE SEQUENCE [LARGE SCALE GENOMIC DNA]</scope>
    <source>
        <strain evidence="2 3">StC1</strain>
    </source>
</reference>
<keyword evidence="1" id="KW-0472">Membrane</keyword>
<dbReference type="InterPro" id="IPR002816">
    <property type="entry name" value="TraB/PrgY/GumN_fam"/>
</dbReference>
<dbReference type="CDD" id="cd14789">
    <property type="entry name" value="Tiki"/>
    <property type="match status" value="1"/>
</dbReference>
<dbReference type="Proteomes" id="UP000246132">
    <property type="component" value="Unassembled WGS sequence"/>
</dbReference>
<accession>A0A3A8AAN9</accession>
<name>A0A3A8AAN9_9HYPH</name>
<organism evidence="2 3">
    <name type="scientific">Oceaniradius stylonematis</name>
    <dbReference type="NCBI Taxonomy" id="2184161"/>
    <lineage>
        <taxon>Bacteria</taxon>
        <taxon>Pseudomonadati</taxon>
        <taxon>Pseudomonadota</taxon>
        <taxon>Alphaproteobacteria</taxon>
        <taxon>Hyphomicrobiales</taxon>
        <taxon>Ahrensiaceae</taxon>
        <taxon>Oceaniradius</taxon>
    </lineage>
</organism>
<dbReference type="EMBL" id="QFWV02000004">
    <property type="protein sequence ID" value="RKF07367.1"/>
    <property type="molecule type" value="Genomic_DNA"/>
</dbReference>
<keyword evidence="3" id="KW-1185">Reference proteome</keyword>
<dbReference type="OrthoDB" id="9806326at2"/>
<sequence>MENLAVNAVSFADRLSGPALKLVAALNIAFAALLLLTIISASARAQDAGLPACTGVNLLQELADTDPEAHRAVLAEGAETLNGDAILFRIQKNGVAPSYLFGTMHMTDPRVTELPAFAQDAFDASDVLVIETTEILDPAKSQMALLTRPELTMFTTDERISDFLDAGDEAVLREGLASRGLQLALVDRMKPWLVAAMVALPECEMARKQAGQPILDIALAERAEAAGKELVGLETIVEQLEAMASLPMAFHVRGLVETIALGDRIDDVIETMIALYGDGQTGLVWPVLRVFTPEAVSDEGGYAAFEQTMVTARNHTMAKRSLPILETGGAFIAVGALHLPGEEGLAKLFEDAGYTVTPVYE</sequence>
<dbReference type="RefSeq" id="WP_109768939.1">
    <property type="nucleotide sequence ID" value="NZ_QFWV02000004.1"/>
</dbReference>
<keyword evidence="1" id="KW-0812">Transmembrane</keyword>
<comment type="caution">
    <text evidence="2">The sequence shown here is derived from an EMBL/GenBank/DDBJ whole genome shotgun (WGS) entry which is preliminary data.</text>
</comment>
<protein>
    <submittedName>
        <fullName evidence="2">Polysaccharide biosynthesis protein GumN</fullName>
    </submittedName>
</protein>
<evidence type="ECO:0000313" key="2">
    <source>
        <dbReference type="EMBL" id="RKF07367.1"/>
    </source>
</evidence>
<dbReference type="InterPro" id="IPR047111">
    <property type="entry name" value="YbaP-like"/>
</dbReference>
<feature type="transmembrane region" description="Helical" evidence="1">
    <location>
        <begin position="20"/>
        <end position="39"/>
    </location>
</feature>